<keyword evidence="1" id="KW-0812">Transmembrane</keyword>
<protein>
    <submittedName>
        <fullName evidence="2">Uncharacterized protein</fullName>
    </submittedName>
</protein>
<dbReference type="AlphaFoldDB" id="F6AF90"/>
<name>F6AF90_PSEF1</name>
<evidence type="ECO:0000313" key="2">
    <source>
        <dbReference type="EMBL" id="AEF21351.1"/>
    </source>
</evidence>
<evidence type="ECO:0000313" key="3">
    <source>
        <dbReference type="Proteomes" id="UP000000686"/>
    </source>
</evidence>
<proteinExistence type="predicted"/>
<dbReference type="RefSeq" id="WP_013790482.1">
    <property type="nucleotide sequence ID" value="NC_015556.1"/>
</dbReference>
<keyword evidence="1" id="KW-0472">Membrane</keyword>
<evidence type="ECO:0000256" key="1">
    <source>
        <dbReference type="SAM" id="Phobius"/>
    </source>
</evidence>
<dbReference type="OrthoDB" id="6919380at2"/>
<keyword evidence="1" id="KW-1133">Transmembrane helix</keyword>
<dbReference type="STRING" id="743720.Psefu_1375"/>
<accession>F6AF90</accession>
<feature type="transmembrane region" description="Helical" evidence="1">
    <location>
        <begin position="20"/>
        <end position="37"/>
    </location>
</feature>
<keyword evidence="3" id="KW-1185">Reference proteome</keyword>
<dbReference type="KEGG" id="pfv:Psefu_1375"/>
<feature type="transmembrane region" description="Helical" evidence="1">
    <location>
        <begin position="43"/>
        <end position="63"/>
    </location>
</feature>
<sequence>MRSFTPIDLGRRSFTALRCVYLLLMLLVAGGSLYVLIALSHNLWLTGFLLLVNGLMIYVSLIAKDSTQRNIHETLQSLGQIFC</sequence>
<dbReference type="HOGENOM" id="CLU_2539963_0_0_6"/>
<organism evidence="2 3">
    <name type="scientific">Pseudomonas fulva (strain 12-X)</name>
    <dbReference type="NCBI Taxonomy" id="743720"/>
    <lineage>
        <taxon>Bacteria</taxon>
        <taxon>Pseudomonadati</taxon>
        <taxon>Pseudomonadota</taxon>
        <taxon>Gammaproteobacteria</taxon>
        <taxon>Pseudomonadales</taxon>
        <taxon>Pseudomonadaceae</taxon>
        <taxon>Pseudomonas</taxon>
    </lineage>
</organism>
<reference evidence="2 3" key="1">
    <citation type="submission" date="2011-04" db="EMBL/GenBank/DDBJ databases">
        <title>Complete sequence of Pseudomonas fulva 12-X.</title>
        <authorList>
            <consortium name="US DOE Joint Genome Institute"/>
            <person name="Lucas S."/>
            <person name="Han J."/>
            <person name="Lapidus A."/>
            <person name="Cheng J.-F."/>
            <person name="Goodwin L."/>
            <person name="Pitluck S."/>
            <person name="Peters L."/>
            <person name="Mikhailova N."/>
            <person name="Pagani I."/>
            <person name="Davenport K."/>
            <person name="Han C."/>
            <person name="Tapia R."/>
            <person name="Land M."/>
            <person name="Hauser L."/>
            <person name="Kyrpides N."/>
            <person name="Ivanova N."/>
            <person name="Pagani I."/>
            <person name="Lcollab F.I."/>
            <person name="Woyke T."/>
        </authorList>
    </citation>
    <scope>NUCLEOTIDE SEQUENCE [LARGE SCALE GENOMIC DNA]</scope>
    <source>
        <strain evidence="3">12-X</strain>
    </source>
</reference>
<gene>
    <name evidence="2" type="ordered locus">Psefu_1375</name>
</gene>
<dbReference type="EMBL" id="CP002727">
    <property type="protein sequence ID" value="AEF21351.1"/>
    <property type="molecule type" value="Genomic_DNA"/>
</dbReference>
<dbReference type="Proteomes" id="UP000000686">
    <property type="component" value="Chromosome"/>
</dbReference>